<dbReference type="InterPro" id="IPR013106">
    <property type="entry name" value="Ig_V-set"/>
</dbReference>
<evidence type="ECO:0000256" key="6">
    <source>
        <dbReference type="SAM" id="SignalP"/>
    </source>
</evidence>
<keyword evidence="2" id="KW-1015">Disulfide bond</keyword>
<keyword evidence="5" id="KW-0472">Membrane</keyword>
<evidence type="ECO:0000259" key="7">
    <source>
        <dbReference type="PROSITE" id="PS50835"/>
    </source>
</evidence>
<evidence type="ECO:0000256" key="2">
    <source>
        <dbReference type="ARBA" id="ARBA00023157"/>
    </source>
</evidence>
<dbReference type="STRING" id="9643.ENSUAMP00000036502"/>
<proteinExistence type="predicted"/>
<dbReference type="InterPro" id="IPR052314">
    <property type="entry name" value="Immune_rcpt_domain"/>
</dbReference>
<dbReference type="AlphaFoldDB" id="A0A452SUC3"/>
<dbReference type="PROSITE" id="PS50835">
    <property type="entry name" value="IG_LIKE"/>
    <property type="match status" value="1"/>
</dbReference>
<dbReference type="Proteomes" id="UP000291022">
    <property type="component" value="Unassembled WGS sequence"/>
</dbReference>
<reference evidence="8" key="3">
    <citation type="submission" date="2025-09" db="UniProtKB">
        <authorList>
            <consortium name="Ensembl"/>
        </authorList>
    </citation>
    <scope>IDENTIFICATION</scope>
</reference>
<reference evidence="9" key="1">
    <citation type="submission" date="2016-06" db="EMBL/GenBank/DDBJ databases">
        <title>De novo assembly and RNA-Seq shows season-dependent expression and editing in black bear kidneys.</title>
        <authorList>
            <person name="Korstanje R."/>
            <person name="Srivastava A."/>
            <person name="Sarsani V.K."/>
            <person name="Sheehan S.M."/>
            <person name="Seger R.L."/>
            <person name="Barter M.E."/>
            <person name="Lindqvist C."/>
            <person name="Brody L.C."/>
            <person name="Mullikin J.C."/>
        </authorList>
    </citation>
    <scope>NUCLEOTIDE SEQUENCE [LARGE SCALE GENOMIC DNA]</scope>
</reference>
<organism evidence="8 9">
    <name type="scientific">Ursus americanus</name>
    <name type="common">American black bear</name>
    <name type="synonym">Euarctos americanus</name>
    <dbReference type="NCBI Taxonomy" id="9643"/>
    <lineage>
        <taxon>Eukaryota</taxon>
        <taxon>Metazoa</taxon>
        <taxon>Chordata</taxon>
        <taxon>Craniata</taxon>
        <taxon>Vertebrata</taxon>
        <taxon>Euteleostomi</taxon>
        <taxon>Mammalia</taxon>
        <taxon>Eutheria</taxon>
        <taxon>Laurasiatheria</taxon>
        <taxon>Carnivora</taxon>
        <taxon>Caniformia</taxon>
        <taxon>Ursidae</taxon>
        <taxon>Ursus</taxon>
    </lineage>
</organism>
<keyword evidence="9" id="KW-1185">Reference proteome</keyword>
<feature type="signal peptide" evidence="6">
    <location>
        <begin position="1"/>
        <end position="23"/>
    </location>
</feature>
<accession>A0A452SUC3</accession>
<evidence type="ECO:0000256" key="5">
    <source>
        <dbReference type="SAM" id="Phobius"/>
    </source>
</evidence>
<dbReference type="PANTHER" id="PTHR16423">
    <property type="entry name" value="TREM-LIKE TRANSCRIPT PROTEIN"/>
    <property type="match status" value="1"/>
</dbReference>
<protein>
    <recommendedName>
        <fullName evidence="7">Ig-like domain-containing protein</fullName>
    </recommendedName>
</protein>
<evidence type="ECO:0000313" key="9">
    <source>
        <dbReference type="Proteomes" id="UP000291022"/>
    </source>
</evidence>
<evidence type="ECO:0000256" key="3">
    <source>
        <dbReference type="ARBA" id="ARBA00023319"/>
    </source>
</evidence>
<evidence type="ECO:0000256" key="1">
    <source>
        <dbReference type="ARBA" id="ARBA00022729"/>
    </source>
</evidence>
<dbReference type="PANTHER" id="PTHR16423:SF10">
    <property type="entry name" value="CRKD-BINDING PROTEIN-RELATED"/>
    <property type="match status" value="1"/>
</dbReference>
<keyword evidence="5" id="KW-0812">Transmembrane</keyword>
<feature type="chain" id="PRO_5019242410" description="Ig-like domain-containing protein" evidence="6">
    <location>
        <begin position="24"/>
        <end position="295"/>
    </location>
</feature>
<dbReference type="InterPro" id="IPR013783">
    <property type="entry name" value="Ig-like_fold"/>
</dbReference>
<reference evidence="8" key="2">
    <citation type="submission" date="2025-08" db="UniProtKB">
        <authorList>
            <consortium name="Ensembl"/>
        </authorList>
    </citation>
    <scope>IDENTIFICATION</scope>
</reference>
<evidence type="ECO:0000313" key="8">
    <source>
        <dbReference type="Ensembl" id="ENSUAMP00000036502.1"/>
    </source>
</evidence>
<keyword evidence="1 6" id="KW-0732">Signal</keyword>
<dbReference type="InterPro" id="IPR036179">
    <property type="entry name" value="Ig-like_dom_sf"/>
</dbReference>
<dbReference type="CDD" id="cd05716">
    <property type="entry name" value="IgV_pIgR_like"/>
    <property type="match status" value="1"/>
</dbReference>
<dbReference type="Pfam" id="PF07686">
    <property type="entry name" value="V-set"/>
    <property type="match status" value="1"/>
</dbReference>
<keyword evidence="3" id="KW-0393">Immunoglobulin domain</keyword>
<dbReference type="SMART" id="SM00409">
    <property type="entry name" value="IG"/>
    <property type="match status" value="1"/>
</dbReference>
<feature type="domain" description="Ig-like" evidence="7">
    <location>
        <begin position="10"/>
        <end position="110"/>
    </location>
</feature>
<dbReference type="GO" id="GO:0009986">
    <property type="term" value="C:cell surface"/>
    <property type="evidence" value="ECO:0007669"/>
    <property type="project" value="TreeGrafter"/>
</dbReference>
<name>A0A452SUC3_URSAM</name>
<sequence length="295" mass="32459">MAWEATLLLPPVLLVLLASGSWEQKSELLHQLEGGSVSVKCPYQAQQGSNPVKVWCRQVPGRSCDLLVTSPRLPGLLQKPRNSIQDNVSRGYFLVTMTELRVEDSGSYSCGIYKSPWIFIHRNIRLVVGMASGQKVGSHFPHLAGRSFFQSPQGSWQFIVTSSTVAVLLLLVLTLLMVLYFRKARRNTGKGKPQCWLRADHPGLSHDTPGSNQQMGSDEDTGAICYASLTHLNQFGHEDSIYVNTQPNLKPMPDPLLTVEYASIAGTRPEPSKSTDCPGQGAQELKTDFTGQYGT</sequence>
<dbReference type="SUPFAM" id="SSF48726">
    <property type="entry name" value="Immunoglobulin"/>
    <property type="match status" value="1"/>
</dbReference>
<feature type="transmembrane region" description="Helical" evidence="5">
    <location>
        <begin position="156"/>
        <end position="181"/>
    </location>
</feature>
<evidence type="ECO:0000256" key="4">
    <source>
        <dbReference type="SAM" id="MobiDB-lite"/>
    </source>
</evidence>
<feature type="region of interest" description="Disordered" evidence="4">
    <location>
        <begin position="267"/>
        <end position="295"/>
    </location>
</feature>
<dbReference type="Gene3D" id="2.60.40.10">
    <property type="entry name" value="Immunoglobulins"/>
    <property type="match status" value="1"/>
</dbReference>
<dbReference type="InterPro" id="IPR007110">
    <property type="entry name" value="Ig-like_dom"/>
</dbReference>
<dbReference type="GO" id="GO:0038023">
    <property type="term" value="F:signaling receptor activity"/>
    <property type="evidence" value="ECO:0007669"/>
    <property type="project" value="TreeGrafter"/>
</dbReference>
<dbReference type="GeneTree" id="ENSGT00940000153835"/>
<dbReference type="OMA" id="YFIVTMT"/>
<dbReference type="Ensembl" id="ENSUAMT00000040613.1">
    <property type="protein sequence ID" value="ENSUAMP00000036502.1"/>
    <property type="gene ID" value="ENSUAMG00000027648.1"/>
</dbReference>
<keyword evidence="5" id="KW-1133">Transmembrane helix</keyword>
<dbReference type="InterPro" id="IPR003599">
    <property type="entry name" value="Ig_sub"/>
</dbReference>